<evidence type="ECO:0000313" key="2">
    <source>
        <dbReference type="Proteomes" id="UP000593565"/>
    </source>
</evidence>
<accession>A0A7J6BC12</accession>
<name>A0A7J6BC12_AMEME</name>
<keyword evidence="2" id="KW-1185">Reference proteome</keyword>
<gene>
    <name evidence="1" type="ORF">AMELA_G00022930</name>
</gene>
<protein>
    <submittedName>
        <fullName evidence="1">Uncharacterized protein</fullName>
    </submittedName>
</protein>
<proteinExistence type="predicted"/>
<dbReference type="EMBL" id="JAAGNN010000002">
    <property type="protein sequence ID" value="KAF4092613.1"/>
    <property type="molecule type" value="Genomic_DNA"/>
</dbReference>
<organism evidence="1 2">
    <name type="scientific">Ameiurus melas</name>
    <name type="common">Black bullhead</name>
    <name type="synonym">Silurus melas</name>
    <dbReference type="NCBI Taxonomy" id="219545"/>
    <lineage>
        <taxon>Eukaryota</taxon>
        <taxon>Metazoa</taxon>
        <taxon>Chordata</taxon>
        <taxon>Craniata</taxon>
        <taxon>Vertebrata</taxon>
        <taxon>Euteleostomi</taxon>
        <taxon>Actinopterygii</taxon>
        <taxon>Neopterygii</taxon>
        <taxon>Teleostei</taxon>
        <taxon>Ostariophysi</taxon>
        <taxon>Siluriformes</taxon>
        <taxon>Ictaluridae</taxon>
        <taxon>Ameiurus</taxon>
    </lineage>
</organism>
<dbReference type="AlphaFoldDB" id="A0A7J6BC12"/>
<evidence type="ECO:0000313" key="1">
    <source>
        <dbReference type="EMBL" id="KAF4092613.1"/>
    </source>
</evidence>
<feature type="non-terminal residue" evidence="1">
    <location>
        <position position="1"/>
    </location>
</feature>
<sequence length="113" mass="13103">WYTAKPSSGIQFRDSTPVFSHVVLDFQIPEIKKARLEVSKTSEDFDWACCSFLERNYVEDTYPRLRDRMDLCWDSRDVLACSGYRQEHALSLEFLCSLEIAADFGKVWISAHG</sequence>
<comment type="caution">
    <text evidence="1">The sequence shown here is derived from an EMBL/GenBank/DDBJ whole genome shotgun (WGS) entry which is preliminary data.</text>
</comment>
<reference evidence="1 2" key="1">
    <citation type="submission" date="2020-02" db="EMBL/GenBank/DDBJ databases">
        <title>A chromosome-scale genome assembly of the black bullhead catfish (Ameiurus melas).</title>
        <authorList>
            <person name="Wen M."/>
            <person name="Zham M."/>
            <person name="Cabau C."/>
            <person name="Klopp C."/>
            <person name="Donnadieu C."/>
            <person name="Roques C."/>
            <person name="Bouchez O."/>
            <person name="Lampietro C."/>
            <person name="Jouanno E."/>
            <person name="Herpin A."/>
            <person name="Louis A."/>
            <person name="Berthelot C."/>
            <person name="Parey E."/>
            <person name="Roest-Crollius H."/>
            <person name="Braasch I."/>
            <person name="Postlethwait J."/>
            <person name="Robinson-Rechavi M."/>
            <person name="Echchiki A."/>
            <person name="Begum T."/>
            <person name="Montfort J."/>
            <person name="Schartl M."/>
            <person name="Bobe J."/>
            <person name="Guiguen Y."/>
        </authorList>
    </citation>
    <scope>NUCLEOTIDE SEQUENCE [LARGE SCALE GENOMIC DNA]</scope>
    <source>
        <strain evidence="1">M_S1</strain>
        <tissue evidence="1">Blood</tissue>
    </source>
</reference>
<dbReference type="Proteomes" id="UP000593565">
    <property type="component" value="Unassembled WGS sequence"/>
</dbReference>